<dbReference type="AlphaFoldDB" id="A0A1J6KHC1"/>
<dbReference type="Gramene" id="OIT18745">
    <property type="protein sequence ID" value="OIT18745"/>
    <property type="gene ID" value="A4A49_54533"/>
</dbReference>
<dbReference type="Pfam" id="PF12937">
    <property type="entry name" value="F-box-like"/>
    <property type="match status" value="1"/>
</dbReference>
<proteinExistence type="predicted"/>
<dbReference type="PANTHER" id="PTHR38926:SF36">
    <property type="entry name" value="F-BOX PROTEIN SKIP19-LIKE"/>
    <property type="match status" value="1"/>
</dbReference>
<dbReference type="OMA" id="WDEMELA"/>
<sequence length="84" mass="9954">MTRWLELPEGIWANILHKLGAVEILDSAQKVCTTWRRVCKDPSMWPVIDMWNYGDPYIEPYDLEKMCSHAVDRSQGELWRGNFR</sequence>
<gene>
    <name evidence="2" type="primary">SKIP19_0</name>
    <name evidence="2" type="ORF">A4A49_54533</name>
</gene>
<dbReference type="SUPFAM" id="SSF81383">
    <property type="entry name" value="F-box domain"/>
    <property type="match status" value="1"/>
</dbReference>
<dbReference type="PANTHER" id="PTHR38926">
    <property type="entry name" value="F-BOX DOMAIN CONTAINING PROTEIN, EXPRESSED"/>
    <property type="match status" value="1"/>
</dbReference>
<keyword evidence="3" id="KW-1185">Reference proteome</keyword>
<accession>A0A1J6KHC1</accession>
<name>A0A1J6KHC1_NICAT</name>
<dbReference type="InterPro" id="IPR036047">
    <property type="entry name" value="F-box-like_dom_sf"/>
</dbReference>
<organism evidence="2 3">
    <name type="scientific">Nicotiana attenuata</name>
    <name type="common">Coyote tobacco</name>
    <dbReference type="NCBI Taxonomy" id="49451"/>
    <lineage>
        <taxon>Eukaryota</taxon>
        <taxon>Viridiplantae</taxon>
        <taxon>Streptophyta</taxon>
        <taxon>Embryophyta</taxon>
        <taxon>Tracheophyta</taxon>
        <taxon>Spermatophyta</taxon>
        <taxon>Magnoliopsida</taxon>
        <taxon>eudicotyledons</taxon>
        <taxon>Gunneridae</taxon>
        <taxon>Pentapetalae</taxon>
        <taxon>asterids</taxon>
        <taxon>lamiids</taxon>
        <taxon>Solanales</taxon>
        <taxon>Solanaceae</taxon>
        <taxon>Nicotianoideae</taxon>
        <taxon>Nicotianeae</taxon>
        <taxon>Nicotiana</taxon>
    </lineage>
</organism>
<feature type="domain" description="F-box" evidence="1">
    <location>
        <begin position="1"/>
        <end position="48"/>
    </location>
</feature>
<comment type="caution">
    <text evidence="2">The sequence shown here is derived from an EMBL/GenBank/DDBJ whole genome shotgun (WGS) entry which is preliminary data.</text>
</comment>
<dbReference type="Proteomes" id="UP000187609">
    <property type="component" value="Unassembled WGS sequence"/>
</dbReference>
<reference evidence="2" key="1">
    <citation type="submission" date="2016-11" db="EMBL/GenBank/DDBJ databases">
        <title>The genome of Nicotiana attenuata.</title>
        <authorList>
            <person name="Xu S."/>
            <person name="Brockmoeller T."/>
            <person name="Gaquerel E."/>
            <person name="Navarro A."/>
            <person name="Kuhl H."/>
            <person name="Gase K."/>
            <person name="Ling Z."/>
            <person name="Zhou W."/>
            <person name="Kreitzer C."/>
            <person name="Stanke M."/>
            <person name="Tang H."/>
            <person name="Lyons E."/>
            <person name="Pandey P."/>
            <person name="Pandey S.P."/>
            <person name="Timmermann B."/>
            <person name="Baldwin I.T."/>
        </authorList>
    </citation>
    <scope>NUCLEOTIDE SEQUENCE [LARGE SCALE GENOMIC DNA]</scope>
    <source>
        <strain evidence="2">UT</strain>
    </source>
</reference>
<dbReference type="InterPro" id="IPR001810">
    <property type="entry name" value="F-box_dom"/>
</dbReference>
<dbReference type="Gene3D" id="1.20.1280.50">
    <property type="match status" value="1"/>
</dbReference>
<protein>
    <submittedName>
        <fullName evidence="2">F-box protein skip19</fullName>
    </submittedName>
</protein>
<dbReference type="SMR" id="A0A1J6KHC1"/>
<evidence type="ECO:0000259" key="1">
    <source>
        <dbReference type="PROSITE" id="PS50181"/>
    </source>
</evidence>
<dbReference type="EMBL" id="MJEQ01018483">
    <property type="protein sequence ID" value="OIT18745.1"/>
    <property type="molecule type" value="Genomic_DNA"/>
</dbReference>
<feature type="non-terminal residue" evidence="2">
    <location>
        <position position="84"/>
    </location>
</feature>
<evidence type="ECO:0000313" key="3">
    <source>
        <dbReference type="Proteomes" id="UP000187609"/>
    </source>
</evidence>
<dbReference type="PROSITE" id="PS50181">
    <property type="entry name" value="FBOX"/>
    <property type="match status" value="1"/>
</dbReference>
<evidence type="ECO:0000313" key="2">
    <source>
        <dbReference type="EMBL" id="OIT18745.1"/>
    </source>
</evidence>
<dbReference type="CDD" id="cd22164">
    <property type="entry name" value="F-box_AtSKIP19-like"/>
    <property type="match status" value="1"/>
</dbReference>